<evidence type="ECO:0000259" key="4">
    <source>
        <dbReference type="Pfam" id="PF08241"/>
    </source>
</evidence>
<sequence>MTWEQQRVSFGANASTYDSMRPGWPADTARWLTGDAEGALDVLDLGAGTGKLTSTLVELGHRVTAVEPDEGMLAVLSAKLPGAEARAGSAERIPLPDGSVDVVTVAQAWHWMEQPAAALEVARVLRPGGLLAVAWHQRDVSVPWVGALNDVAGGPEWTETGGDPNAPRRQVHAGHTKIELPTQYAALEAATFTYTLHIPPAALADLASSWSYVATRPDRDEVLQRIRELGERVAAEQGTPDLLGLPHLTHAYRARTH</sequence>
<name>A0ABT9P1W9_9ACTN</name>
<accession>A0ABT9P1W9</accession>
<evidence type="ECO:0000313" key="6">
    <source>
        <dbReference type="Proteomes" id="UP001235712"/>
    </source>
</evidence>
<gene>
    <name evidence="5" type="ORF">J2S57_002421</name>
</gene>
<keyword evidence="6" id="KW-1185">Reference proteome</keyword>
<feature type="domain" description="Methyltransferase type 11" evidence="4">
    <location>
        <begin position="43"/>
        <end position="132"/>
    </location>
</feature>
<dbReference type="PANTHER" id="PTHR44942">
    <property type="entry name" value="METHYLTRANSF_11 DOMAIN-CONTAINING PROTEIN"/>
    <property type="match status" value="1"/>
</dbReference>
<keyword evidence="3" id="KW-0808">Transferase</keyword>
<protein>
    <submittedName>
        <fullName evidence="5">Ubiquinone/menaquinone biosynthesis C-methylase UbiE</fullName>
    </submittedName>
</protein>
<dbReference type="CDD" id="cd02440">
    <property type="entry name" value="AdoMet_MTases"/>
    <property type="match status" value="1"/>
</dbReference>
<evidence type="ECO:0000256" key="1">
    <source>
        <dbReference type="ARBA" id="ARBA00008361"/>
    </source>
</evidence>
<dbReference type="EMBL" id="JAUSQZ010000001">
    <property type="protein sequence ID" value="MDP9826672.1"/>
    <property type="molecule type" value="Genomic_DNA"/>
</dbReference>
<comment type="caution">
    <text evidence="5">The sequence shown here is derived from an EMBL/GenBank/DDBJ whole genome shotgun (WGS) entry which is preliminary data.</text>
</comment>
<dbReference type="InterPro" id="IPR029063">
    <property type="entry name" value="SAM-dependent_MTases_sf"/>
</dbReference>
<proteinExistence type="inferred from homology"/>
<dbReference type="Gene3D" id="3.40.50.150">
    <property type="entry name" value="Vaccinia Virus protein VP39"/>
    <property type="match status" value="1"/>
</dbReference>
<dbReference type="InterPro" id="IPR013216">
    <property type="entry name" value="Methyltransf_11"/>
</dbReference>
<comment type="similarity">
    <text evidence="1">Belongs to the methyltransferase superfamily.</text>
</comment>
<organism evidence="5 6">
    <name type="scientific">Kineosporia succinea</name>
    <dbReference type="NCBI Taxonomy" id="84632"/>
    <lineage>
        <taxon>Bacteria</taxon>
        <taxon>Bacillati</taxon>
        <taxon>Actinomycetota</taxon>
        <taxon>Actinomycetes</taxon>
        <taxon>Kineosporiales</taxon>
        <taxon>Kineosporiaceae</taxon>
        <taxon>Kineosporia</taxon>
    </lineage>
</organism>
<keyword evidence="2" id="KW-0489">Methyltransferase</keyword>
<dbReference type="InterPro" id="IPR020596">
    <property type="entry name" value="rRNA_Ade_Mease_Trfase_CS"/>
</dbReference>
<dbReference type="PROSITE" id="PS01131">
    <property type="entry name" value="RRNA_A_DIMETH"/>
    <property type="match status" value="1"/>
</dbReference>
<reference evidence="5 6" key="1">
    <citation type="submission" date="2023-07" db="EMBL/GenBank/DDBJ databases">
        <title>Sequencing the genomes of 1000 actinobacteria strains.</title>
        <authorList>
            <person name="Klenk H.-P."/>
        </authorList>
    </citation>
    <scope>NUCLEOTIDE SEQUENCE [LARGE SCALE GENOMIC DNA]</scope>
    <source>
        <strain evidence="5 6">DSM 44388</strain>
    </source>
</reference>
<dbReference type="SUPFAM" id="SSF53335">
    <property type="entry name" value="S-adenosyl-L-methionine-dependent methyltransferases"/>
    <property type="match status" value="1"/>
</dbReference>
<dbReference type="InterPro" id="IPR051052">
    <property type="entry name" value="Diverse_substrate_MTase"/>
</dbReference>
<dbReference type="Proteomes" id="UP001235712">
    <property type="component" value="Unassembled WGS sequence"/>
</dbReference>
<dbReference type="Pfam" id="PF08241">
    <property type="entry name" value="Methyltransf_11"/>
    <property type="match status" value="1"/>
</dbReference>
<evidence type="ECO:0000256" key="2">
    <source>
        <dbReference type="ARBA" id="ARBA00022603"/>
    </source>
</evidence>
<evidence type="ECO:0000313" key="5">
    <source>
        <dbReference type="EMBL" id="MDP9826672.1"/>
    </source>
</evidence>
<dbReference type="RefSeq" id="WP_307241720.1">
    <property type="nucleotide sequence ID" value="NZ_JAUSQZ010000001.1"/>
</dbReference>
<dbReference type="PANTHER" id="PTHR44942:SF4">
    <property type="entry name" value="METHYLTRANSFERASE TYPE 11 DOMAIN-CONTAINING PROTEIN"/>
    <property type="match status" value="1"/>
</dbReference>
<evidence type="ECO:0000256" key="3">
    <source>
        <dbReference type="ARBA" id="ARBA00022679"/>
    </source>
</evidence>
<keyword evidence="5" id="KW-0830">Ubiquinone</keyword>